<comment type="caution">
    <text evidence="1">The sequence shown here is derived from an EMBL/GenBank/DDBJ whole genome shotgun (WGS) entry which is preliminary data.</text>
</comment>
<accession>W6NMH4</accession>
<proteinExistence type="predicted"/>
<protein>
    <submittedName>
        <fullName evidence="1">Uncharacterized protein</fullName>
    </submittedName>
</protein>
<reference evidence="1" key="1">
    <citation type="submission" date="2013-03" db="EMBL/GenBank/DDBJ databases">
        <authorList>
            <person name="Aslett M."/>
        </authorList>
    </citation>
    <scope>NUCLEOTIDE SEQUENCE [LARGE SCALE GENOMIC DNA]</scope>
    <source>
        <strain evidence="1">ISE/inbred ISE</strain>
    </source>
</reference>
<gene>
    <name evidence="1" type="ORF">HCOI_00722300</name>
</gene>
<dbReference type="EMBL" id="CAVP010061694">
    <property type="protein sequence ID" value="CDL96824.1"/>
    <property type="molecule type" value="Genomic_DNA"/>
</dbReference>
<evidence type="ECO:0000313" key="1">
    <source>
        <dbReference type="EMBL" id="CDL96824.1"/>
    </source>
</evidence>
<dbReference type="AlphaFoldDB" id="W6NMH4"/>
<organism evidence="1">
    <name type="scientific">Haemonchus contortus</name>
    <name type="common">Barber pole worm</name>
    <dbReference type="NCBI Taxonomy" id="6289"/>
    <lineage>
        <taxon>Eukaryota</taxon>
        <taxon>Metazoa</taxon>
        <taxon>Ecdysozoa</taxon>
        <taxon>Nematoda</taxon>
        <taxon>Chromadorea</taxon>
        <taxon>Rhabditida</taxon>
        <taxon>Rhabditina</taxon>
        <taxon>Rhabditomorpha</taxon>
        <taxon>Strongyloidea</taxon>
        <taxon>Trichostrongylidae</taxon>
        <taxon>Haemonchus</taxon>
    </lineage>
</organism>
<sequence length="220" mass="25068">MNSIMSQNKSRSRQAVNVKSVPVNCPSDTEVASMTMVEILNAMMERNEHLKDPIMAKHIDAMITKLPQTITEAVQAKKERSLVLFGIPESNPSKPPSVKQQEVENSVSEILDCLRVECRPVEVYRMGKPNDARPRLVKVMLPSRSHWITALTKSHCLRSAGFSNVYVRKSMTAAERKHEFELREECRARNKQLSKRIWVVYRGEIRRVDELPKTRGAGNA</sequence>
<reference evidence="1" key="2">
    <citation type="submission" date="2013-05" db="EMBL/GenBank/DDBJ databases">
        <title>The genome and transcriptome of Haemonchus contortus: a key model parasite for drug and vaccine discovery.</title>
        <authorList>
            <person name="Laing R."/>
            <person name="Kikuchi T."/>
            <person name="Martinelli A."/>
            <person name="Tsai I.J."/>
            <person name="Beech R.N."/>
            <person name="Redman E."/>
            <person name="Holroyd N."/>
            <person name="Bartley D.J."/>
            <person name="Beasley H."/>
            <person name="Britton C."/>
            <person name="Curran D."/>
            <person name="Devaney E."/>
            <person name="Gilabert A."/>
            <person name="Jackson F."/>
            <person name="Hunt M."/>
            <person name="Johnston S."/>
            <person name="Kryukov I."/>
            <person name="Li K."/>
            <person name="Morrison A.A."/>
            <person name="Reid A.J."/>
            <person name="Sargison N."/>
            <person name="Saunders G."/>
            <person name="Wasmuth J.D."/>
            <person name="Wolstenholme A."/>
            <person name="Berriman M."/>
            <person name="Gilleard J.S."/>
            <person name="Cotton J.A."/>
        </authorList>
    </citation>
    <scope>NUCLEOTIDE SEQUENCE [LARGE SCALE GENOMIC DNA]</scope>
    <source>
        <strain evidence="1">ISE/inbred ISE</strain>
    </source>
</reference>
<name>W6NMH4_HAECO</name>